<sequence>MATKGVKQLTPAHISWLTDWIIDHKDVPSYRDICDALHARWGIRREPDVIRKREDVRRAIAARKKAEKERRAPPSRRPTARRMEQLERQVQRLSAQVTSLEAERDALIERNLRLVYAMKANQIPEARIERPLTAVNRDPTELQTKRKS</sequence>
<evidence type="ECO:0000256" key="1">
    <source>
        <dbReference type="SAM" id="MobiDB-lite"/>
    </source>
</evidence>
<dbReference type="EMBL" id="FORY01000048">
    <property type="protein sequence ID" value="SFK17299.1"/>
    <property type="molecule type" value="Genomic_DNA"/>
</dbReference>
<feature type="compositionally biased region" description="Basic and acidic residues" evidence="1">
    <location>
        <begin position="62"/>
        <end position="72"/>
    </location>
</feature>
<evidence type="ECO:0000313" key="3">
    <source>
        <dbReference type="Proteomes" id="UP000183299"/>
    </source>
</evidence>
<dbReference type="RefSeq" id="WP_066601485.1">
    <property type="nucleotide sequence ID" value="NZ_FORY01000048.1"/>
</dbReference>
<organism evidence="2 3">
    <name type="scientific">Celeribacter halophilus</name>
    <dbReference type="NCBI Taxonomy" id="576117"/>
    <lineage>
        <taxon>Bacteria</taxon>
        <taxon>Pseudomonadati</taxon>
        <taxon>Pseudomonadota</taxon>
        <taxon>Alphaproteobacteria</taxon>
        <taxon>Rhodobacterales</taxon>
        <taxon>Roseobacteraceae</taxon>
        <taxon>Celeribacter</taxon>
    </lineage>
</organism>
<feature type="region of interest" description="Disordered" evidence="1">
    <location>
        <begin position="62"/>
        <end position="84"/>
    </location>
</feature>
<name>A0A1I3XD79_9RHOB</name>
<keyword evidence="3" id="KW-1185">Reference proteome</keyword>
<proteinExistence type="predicted"/>
<dbReference type="GeneID" id="98667104"/>
<dbReference type="Proteomes" id="UP000183299">
    <property type="component" value="Unassembled WGS sequence"/>
</dbReference>
<evidence type="ECO:0000313" key="2">
    <source>
        <dbReference type="EMBL" id="SFK17299.1"/>
    </source>
</evidence>
<accession>A0A1I3XD79</accession>
<reference evidence="2 3" key="1">
    <citation type="submission" date="2016-10" db="EMBL/GenBank/DDBJ databases">
        <authorList>
            <person name="de Groot N.N."/>
        </authorList>
    </citation>
    <scope>NUCLEOTIDE SEQUENCE [LARGE SCALE GENOMIC DNA]</scope>
    <source>
        <strain evidence="2 3">CGMCC 1.8891</strain>
    </source>
</reference>
<gene>
    <name evidence="2" type="ORF">SAMN04488138_1484</name>
</gene>
<dbReference type="AlphaFoldDB" id="A0A1I3XD79"/>
<protein>
    <submittedName>
        <fullName evidence="2">Uncharacterized protein</fullName>
    </submittedName>
</protein>
<dbReference type="STRING" id="576117.SAMN04488138_1484"/>